<protein>
    <submittedName>
        <fullName evidence="1">Uncharacterized protein</fullName>
    </submittedName>
</protein>
<organism evidence="1 2">
    <name type="scientific">Melipona bicolor</name>
    <dbReference type="NCBI Taxonomy" id="60889"/>
    <lineage>
        <taxon>Eukaryota</taxon>
        <taxon>Metazoa</taxon>
        <taxon>Ecdysozoa</taxon>
        <taxon>Arthropoda</taxon>
        <taxon>Hexapoda</taxon>
        <taxon>Insecta</taxon>
        <taxon>Pterygota</taxon>
        <taxon>Neoptera</taxon>
        <taxon>Endopterygota</taxon>
        <taxon>Hymenoptera</taxon>
        <taxon>Apocrita</taxon>
        <taxon>Aculeata</taxon>
        <taxon>Apoidea</taxon>
        <taxon>Anthophila</taxon>
        <taxon>Apidae</taxon>
        <taxon>Melipona</taxon>
    </lineage>
</organism>
<sequence>MIHGLTHQSKYLIFEETPSMEFIFGGYDGNNKVCLTKKITYFLNFRFMGVDRNYE</sequence>
<dbReference type="Proteomes" id="UP001177670">
    <property type="component" value="Unassembled WGS sequence"/>
</dbReference>
<keyword evidence="2" id="KW-1185">Reference proteome</keyword>
<dbReference type="EMBL" id="JAHYIQ010000002">
    <property type="protein sequence ID" value="KAK1135055.1"/>
    <property type="molecule type" value="Genomic_DNA"/>
</dbReference>
<accession>A0AA40GCF2</accession>
<proteinExistence type="predicted"/>
<comment type="caution">
    <text evidence="1">The sequence shown here is derived from an EMBL/GenBank/DDBJ whole genome shotgun (WGS) entry which is preliminary data.</text>
</comment>
<dbReference type="AlphaFoldDB" id="A0AA40GCF2"/>
<reference evidence="1" key="1">
    <citation type="submission" date="2021-10" db="EMBL/GenBank/DDBJ databases">
        <title>Melipona bicolor Genome sequencing and assembly.</title>
        <authorList>
            <person name="Araujo N.S."/>
            <person name="Arias M.C."/>
        </authorList>
    </citation>
    <scope>NUCLEOTIDE SEQUENCE</scope>
    <source>
        <strain evidence="1">USP_2M_L1-L4_2017</strain>
        <tissue evidence="1">Whole body</tissue>
    </source>
</reference>
<gene>
    <name evidence="1" type="ORF">K0M31_007827</name>
</gene>
<name>A0AA40GCF2_9HYME</name>
<evidence type="ECO:0000313" key="2">
    <source>
        <dbReference type="Proteomes" id="UP001177670"/>
    </source>
</evidence>
<evidence type="ECO:0000313" key="1">
    <source>
        <dbReference type="EMBL" id="KAK1135055.1"/>
    </source>
</evidence>